<dbReference type="InterPro" id="IPR051335">
    <property type="entry name" value="Alanyl-tRNA_Editing_Enzymes"/>
</dbReference>
<sequence length="389" mass="43359">MTEKLFYQDSSIKEFTATVESCMQGKDGMFEVILDQTAFFPEGGGQYADTGVLLVGEKEVKVVDVQEKNEIVTHYVTDAIEQGSKVTGRLNYKERFSKMQQHTGEHIVSGIVNRRFGYNNVGFHLGNEEVTMDFDGMLTETDLKEIEWEANQAVADNVKIQVLYPTKEELETMTYRSKIEIEGQVRIVVIPGWDSCACCAPHVDATGQIGLIKLIGAIKYKGGMRVSMVCGFRALLDYNQKEASVVTISRKLSAKPDSVAEAVERLQKEVEAQKEKIRILQEQYLKGVLKEIKPEDTCVLLFEETLDTVAVRNFVNDVMRITDGICGAFIGTDAEGYRYILGSSKKEITNISKEMNQTLNGRGGGRPPMVQGSVKAKQSEIEAFLKAQS</sequence>
<protein>
    <submittedName>
        <fullName evidence="6">Alanyl-tRNA editing protein</fullName>
    </submittedName>
</protein>
<dbReference type="Proteomes" id="UP000661649">
    <property type="component" value="Unassembled WGS sequence"/>
</dbReference>
<dbReference type="InterPro" id="IPR009000">
    <property type="entry name" value="Transl_B-barrel_sf"/>
</dbReference>
<name>A0ABR7P9L0_9FIRM</name>
<keyword evidence="4" id="KW-0862">Zinc</keyword>
<comment type="subcellular location">
    <subcellularLocation>
        <location evidence="2">Cytoplasm</location>
    </subcellularLocation>
</comment>
<dbReference type="InterPro" id="IPR012947">
    <property type="entry name" value="tRNA_SAD"/>
</dbReference>
<accession>A0ABR7P9L0</accession>
<evidence type="ECO:0000313" key="7">
    <source>
        <dbReference type="Proteomes" id="UP000661649"/>
    </source>
</evidence>
<evidence type="ECO:0000256" key="3">
    <source>
        <dbReference type="ARBA" id="ARBA00022723"/>
    </source>
</evidence>
<evidence type="ECO:0000256" key="1">
    <source>
        <dbReference type="ARBA" id="ARBA00001947"/>
    </source>
</evidence>
<dbReference type="InterPro" id="IPR003156">
    <property type="entry name" value="DHHA1_dom"/>
</dbReference>
<organism evidence="6 7">
    <name type="scientific">Blautia stercoris</name>
    <dbReference type="NCBI Taxonomy" id="871664"/>
    <lineage>
        <taxon>Bacteria</taxon>
        <taxon>Bacillati</taxon>
        <taxon>Bacillota</taxon>
        <taxon>Clostridia</taxon>
        <taxon>Lachnospirales</taxon>
        <taxon>Lachnospiraceae</taxon>
        <taxon>Blautia</taxon>
    </lineage>
</organism>
<evidence type="ECO:0000259" key="5">
    <source>
        <dbReference type="PROSITE" id="PS50860"/>
    </source>
</evidence>
<reference evidence="6 7" key="1">
    <citation type="submission" date="2020-08" db="EMBL/GenBank/DDBJ databases">
        <title>Genome public.</title>
        <authorList>
            <person name="Liu C."/>
            <person name="Sun Q."/>
        </authorList>
    </citation>
    <scope>NUCLEOTIDE SEQUENCE [LARGE SCALE GENOMIC DNA]</scope>
    <source>
        <strain evidence="6 7">3_YM_SP_D4_24.mj</strain>
    </source>
</reference>
<keyword evidence="7" id="KW-1185">Reference proteome</keyword>
<dbReference type="PANTHER" id="PTHR43462">
    <property type="entry name" value="ALANYL-TRNA EDITING PROTEIN"/>
    <property type="match status" value="1"/>
</dbReference>
<comment type="cofactor">
    <cofactor evidence="1">
        <name>Zn(2+)</name>
        <dbReference type="ChEBI" id="CHEBI:29105"/>
    </cofactor>
</comment>
<dbReference type="Pfam" id="PF02272">
    <property type="entry name" value="DHHA1"/>
    <property type="match status" value="1"/>
</dbReference>
<evidence type="ECO:0000256" key="2">
    <source>
        <dbReference type="ARBA" id="ARBA00004496"/>
    </source>
</evidence>
<dbReference type="PROSITE" id="PS50860">
    <property type="entry name" value="AA_TRNA_LIGASE_II_ALA"/>
    <property type="match status" value="1"/>
</dbReference>
<dbReference type="InterPro" id="IPR018163">
    <property type="entry name" value="Thr/Ala-tRNA-synth_IIc_edit"/>
</dbReference>
<dbReference type="InterPro" id="IPR018164">
    <property type="entry name" value="Ala-tRNA-synth_IIc_N"/>
</dbReference>
<dbReference type="EMBL" id="JACRTP010000002">
    <property type="protein sequence ID" value="MBC8627993.1"/>
    <property type="molecule type" value="Genomic_DNA"/>
</dbReference>
<evidence type="ECO:0000256" key="4">
    <source>
        <dbReference type="ARBA" id="ARBA00022833"/>
    </source>
</evidence>
<dbReference type="Pfam" id="PF07973">
    <property type="entry name" value="tRNA_SAD"/>
    <property type="match status" value="1"/>
</dbReference>
<dbReference type="SMART" id="SM00863">
    <property type="entry name" value="tRNA_SAD"/>
    <property type="match status" value="1"/>
</dbReference>
<dbReference type="Gene3D" id="3.10.310.40">
    <property type="match status" value="1"/>
</dbReference>
<feature type="domain" description="Alanyl-transfer RNA synthetases family profile" evidence="5">
    <location>
        <begin position="1"/>
        <end position="225"/>
    </location>
</feature>
<dbReference type="Pfam" id="PF01411">
    <property type="entry name" value="tRNA-synt_2c"/>
    <property type="match status" value="1"/>
</dbReference>
<proteinExistence type="predicted"/>
<keyword evidence="3" id="KW-0479">Metal-binding</keyword>
<gene>
    <name evidence="6" type="ORF">H8712_05095</name>
</gene>
<dbReference type="SUPFAM" id="SSF55186">
    <property type="entry name" value="ThrRS/AlaRS common domain"/>
    <property type="match status" value="1"/>
</dbReference>
<dbReference type="RefSeq" id="WP_117456063.1">
    <property type="nucleotide sequence ID" value="NZ_JACRTP010000002.1"/>
</dbReference>
<dbReference type="Gene3D" id="2.40.30.130">
    <property type="match status" value="1"/>
</dbReference>
<dbReference type="PANTHER" id="PTHR43462:SF1">
    <property type="entry name" value="ALANYL-TRNA EDITING PROTEIN AARSD1"/>
    <property type="match status" value="1"/>
</dbReference>
<dbReference type="InterPro" id="IPR018165">
    <property type="entry name" value="Ala-tRNA-synth_IIc_core"/>
</dbReference>
<dbReference type="SUPFAM" id="SSF50447">
    <property type="entry name" value="Translation proteins"/>
    <property type="match status" value="1"/>
</dbReference>
<comment type="caution">
    <text evidence="6">The sequence shown here is derived from an EMBL/GenBank/DDBJ whole genome shotgun (WGS) entry which is preliminary data.</text>
</comment>
<dbReference type="Gene3D" id="3.30.980.10">
    <property type="entry name" value="Threonyl-trna Synthetase, Chain A, domain 2"/>
    <property type="match status" value="1"/>
</dbReference>
<evidence type="ECO:0000313" key="6">
    <source>
        <dbReference type="EMBL" id="MBC8627993.1"/>
    </source>
</evidence>